<dbReference type="Proteomes" id="UP000029558">
    <property type="component" value="Chromosome"/>
</dbReference>
<dbReference type="EMBL" id="CP012508">
    <property type="protein sequence ID" value="ALB24276.1"/>
    <property type="molecule type" value="Genomic_DNA"/>
</dbReference>
<dbReference type="AlphaFoldDB" id="A0A1L6TFI6"/>
<proteinExistence type="inferred from homology"/>
<dbReference type="GO" id="GO:0046872">
    <property type="term" value="F:metal ion binding"/>
    <property type="evidence" value="ECO:0007669"/>
    <property type="project" value="UniProtKB-KW"/>
</dbReference>
<evidence type="ECO:0000256" key="5">
    <source>
        <dbReference type="ARBA" id="ARBA00023004"/>
    </source>
</evidence>
<keyword evidence="4 6" id="KW-0648">Protein biosynthesis</keyword>
<dbReference type="OrthoDB" id="9804313at2"/>
<evidence type="ECO:0000256" key="6">
    <source>
        <dbReference type="HAMAP-Rule" id="MF_00163"/>
    </source>
</evidence>
<keyword evidence="3 6" id="KW-0378">Hydrolase</keyword>
<sequence length="167" mass="19019">MALLNILQYPDPRLRLQAKPVTVFDDALAQTVQDMYETMYESLGIGLAATQVNIQQQILVMDLSENRSDPLCVINPEILETFDHAEHDEGCLSFPGVFAKVERAARIKIAAFGQRGEKFELEAEGLLAVCLQHEIDHLEGKVFIDYLSPLKRKRLEKKLLKQRRQVL</sequence>
<dbReference type="RefSeq" id="WP_017378413.1">
    <property type="nucleotide sequence ID" value="NZ_CP012508.1"/>
</dbReference>
<feature type="binding site" evidence="6">
    <location>
        <position position="133"/>
    </location>
    <ligand>
        <name>Fe cation</name>
        <dbReference type="ChEBI" id="CHEBI:24875"/>
    </ligand>
</feature>
<dbReference type="FunFam" id="3.90.45.10:FF:000001">
    <property type="entry name" value="Peptide deformylase"/>
    <property type="match status" value="1"/>
</dbReference>
<dbReference type="CDD" id="cd00487">
    <property type="entry name" value="Pep_deformylase"/>
    <property type="match status" value="1"/>
</dbReference>
<keyword evidence="2 6" id="KW-0479">Metal-binding</keyword>
<dbReference type="NCBIfam" id="TIGR00079">
    <property type="entry name" value="pept_deformyl"/>
    <property type="match status" value="1"/>
</dbReference>
<dbReference type="GO" id="GO:0006412">
    <property type="term" value="P:translation"/>
    <property type="evidence" value="ECO:0007669"/>
    <property type="project" value="UniProtKB-UniRule"/>
</dbReference>
<dbReference type="PIRSF" id="PIRSF004749">
    <property type="entry name" value="Pep_def"/>
    <property type="match status" value="1"/>
</dbReference>
<evidence type="ECO:0000313" key="7">
    <source>
        <dbReference type="EMBL" id="ALB24276.1"/>
    </source>
</evidence>
<evidence type="ECO:0000256" key="1">
    <source>
        <dbReference type="ARBA" id="ARBA00010759"/>
    </source>
</evidence>
<dbReference type="InterPro" id="IPR036821">
    <property type="entry name" value="Peptide_deformylase_sf"/>
</dbReference>
<reference evidence="7 8" key="1">
    <citation type="journal article" date="2014" name="Genome Announc.">
        <title>Comparative Genome Analysis of Two Isolates of the Fish Pathogen Piscirickettsia salmonis from Different Hosts Reveals Major Differences in Virulence-Associated Secretion Systems.</title>
        <authorList>
            <person name="Bohle H."/>
            <person name="Henriquez P."/>
            <person name="Grothusen H."/>
            <person name="Navas E."/>
            <person name="Sandoval A."/>
            <person name="Bustamante F."/>
            <person name="Bustos P."/>
            <person name="Mancilla M."/>
        </authorList>
    </citation>
    <scope>NUCLEOTIDE SEQUENCE [LARGE SCALE GENOMIC DNA]</scope>
    <source>
        <strain evidence="8">B1-32597</strain>
    </source>
</reference>
<keyword evidence="5 6" id="KW-0408">Iron</keyword>
<evidence type="ECO:0000256" key="2">
    <source>
        <dbReference type="ARBA" id="ARBA00022723"/>
    </source>
</evidence>
<dbReference type="SMR" id="A0A1L6TFI6"/>
<organism evidence="7 8">
    <name type="scientific">Piscirickettsia salmonis</name>
    <dbReference type="NCBI Taxonomy" id="1238"/>
    <lineage>
        <taxon>Bacteria</taxon>
        <taxon>Pseudomonadati</taxon>
        <taxon>Pseudomonadota</taxon>
        <taxon>Gammaproteobacteria</taxon>
        <taxon>Thiotrichales</taxon>
        <taxon>Piscirickettsiaceae</taxon>
        <taxon>Piscirickettsia</taxon>
    </lineage>
</organism>
<dbReference type="Gene3D" id="3.90.45.10">
    <property type="entry name" value="Peptide deformylase"/>
    <property type="match status" value="1"/>
</dbReference>
<feature type="binding site" evidence="6">
    <location>
        <position position="137"/>
    </location>
    <ligand>
        <name>Fe cation</name>
        <dbReference type="ChEBI" id="CHEBI:24875"/>
    </ligand>
</feature>
<feature type="binding site" evidence="6">
    <location>
        <position position="91"/>
    </location>
    <ligand>
        <name>Fe cation</name>
        <dbReference type="ChEBI" id="CHEBI:24875"/>
    </ligand>
</feature>
<evidence type="ECO:0000256" key="4">
    <source>
        <dbReference type="ARBA" id="ARBA00022917"/>
    </source>
</evidence>
<comment type="function">
    <text evidence="6">Removes the formyl group from the N-terminal Met of newly synthesized proteins. Requires at least a dipeptide for an efficient rate of reaction. N-terminal L-methionine is a prerequisite for activity but the enzyme has broad specificity at other positions.</text>
</comment>
<protein>
    <recommendedName>
        <fullName evidence="6">Peptide deformylase</fullName>
        <shortName evidence="6">PDF</shortName>
        <ecNumber evidence="6">3.5.1.88</ecNumber>
    </recommendedName>
    <alternativeName>
        <fullName evidence="6">Polypeptide deformylase</fullName>
    </alternativeName>
</protein>
<dbReference type="HAMAP" id="MF_00163">
    <property type="entry name" value="Pep_deformylase"/>
    <property type="match status" value="1"/>
</dbReference>
<evidence type="ECO:0000256" key="3">
    <source>
        <dbReference type="ARBA" id="ARBA00022801"/>
    </source>
</evidence>
<gene>
    <name evidence="6" type="primary">def</name>
    <name evidence="7" type="ORF">KU39_3103</name>
</gene>
<dbReference type="PANTHER" id="PTHR10458">
    <property type="entry name" value="PEPTIDE DEFORMYLASE"/>
    <property type="match status" value="1"/>
</dbReference>
<comment type="similarity">
    <text evidence="1 6">Belongs to the polypeptide deformylase family.</text>
</comment>
<evidence type="ECO:0000313" key="8">
    <source>
        <dbReference type="Proteomes" id="UP000029558"/>
    </source>
</evidence>
<dbReference type="Pfam" id="PF01327">
    <property type="entry name" value="Pep_deformylase"/>
    <property type="match status" value="1"/>
</dbReference>
<dbReference type="InterPro" id="IPR023635">
    <property type="entry name" value="Peptide_deformylase"/>
</dbReference>
<dbReference type="NCBIfam" id="NF001159">
    <property type="entry name" value="PRK00150.1-3"/>
    <property type="match status" value="1"/>
</dbReference>
<feature type="active site" evidence="6">
    <location>
        <position position="134"/>
    </location>
</feature>
<dbReference type="EC" id="3.5.1.88" evidence="6"/>
<comment type="cofactor">
    <cofactor evidence="6">
        <name>Fe(2+)</name>
        <dbReference type="ChEBI" id="CHEBI:29033"/>
    </cofactor>
    <text evidence="6">Binds 1 Fe(2+) ion.</text>
</comment>
<name>A0A1L6TFI6_PISSA</name>
<dbReference type="SUPFAM" id="SSF56420">
    <property type="entry name" value="Peptide deformylase"/>
    <property type="match status" value="1"/>
</dbReference>
<dbReference type="GO" id="GO:0042586">
    <property type="term" value="F:peptide deformylase activity"/>
    <property type="evidence" value="ECO:0007669"/>
    <property type="project" value="UniProtKB-UniRule"/>
</dbReference>
<comment type="catalytic activity">
    <reaction evidence="6">
        <text>N-terminal N-formyl-L-methionyl-[peptide] + H2O = N-terminal L-methionyl-[peptide] + formate</text>
        <dbReference type="Rhea" id="RHEA:24420"/>
        <dbReference type="Rhea" id="RHEA-COMP:10639"/>
        <dbReference type="Rhea" id="RHEA-COMP:10640"/>
        <dbReference type="ChEBI" id="CHEBI:15377"/>
        <dbReference type="ChEBI" id="CHEBI:15740"/>
        <dbReference type="ChEBI" id="CHEBI:49298"/>
        <dbReference type="ChEBI" id="CHEBI:64731"/>
        <dbReference type="EC" id="3.5.1.88"/>
    </reaction>
</comment>
<dbReference type="PRINTS" id="PR01576">
    <property type="entry name" value="PDEFORMYLASE"/>
</dbReference>
<dbReference type="PANTHER" id="PTHR10458:SF22">
    <property type="entry name" value="PEPTIDE DEFORMYLASE"/>
    <property type="match status" value="1"/>
</dbReference>
<accession>A0A1L6TFI6</accession>